<dbReference type="EMBL" id="JAARLZ010000005">
    <property type="protein sequence ID" value="NII06804.1"/>
    <property type="molecule type" value="Genomic_DNA"/>
</dbReference>
<protein>
    <submittedName>
        <fullName evidence="1">Uncharacterized protein</fullName>
    </submittedName>
</protein>
<sequence>MAPIPAPALPQCKPVHRPFYRRFFPYCLRQIAEDRFVVLNVDGQPVGLPQPSGEPRNDTDIAVPIHLQLDEAVLLELEALGARIAMEGIYLFDESDDPTASGLGFSDYANRLHALASLATTY</sequence>
<dbReference type="AlphaFoldDB" id="A0A7X5UAK4"/>
<gene>
    <name evidence="1" type="ORF">HBF25_10440</name>
</gene>
<organism evidence="1 2">
    <name type="scientific">Luteibacter anthropi</name>
    <dbReference type="NCBI Taxonomy" id="564369"/>
    <lineage>
        <taxon>Bacteria</taxon>
        <taxon>Pseudomonadati</taxon>
        <taxon>Pseudomonadota</taxon>
        <taxon>Gammaproteobacteria</taxon>
        <taxon>Lysobacterales</taxon>
        <taxon>Rhodanobacteraceae</taxon>
        <taxon>Luteibacter</taxon>
    </lineage>
</organism>
<comment type="caution">
    <text evidence="1">The sequence shown here is derived from an EMBL/GenBank/DDBJ whole genome shotgun (WGS) entry which is preliminary data.</text>
</comment>
<accession>A0A7X5UAK4</accession>
<reference evidence="1 2" key="1">
    <citation type="submission" date="2020-03" db="EMBL/GenBank/DDBJ databases">
        <authorList>
            <person name="Lai Q."/>
        </authorList>
    </citation>
    <scope>NUCLEOTIDE SEQUENCE [LARGE SCALE GENOMIC DNA]</scope>
    <source>
        <strain evidence="1 2">CCUG 25036</strain>
    </source>
</reference>
<evidence type="ECO:0000313" key="2">
    <source>
        <dbReference type="Proteomes" id="UP000490980"/>
    </source>
</evidence>
<keyword evidence="2" id="KW-1185">Reference proteome</keyword>
<evidence type="ECO:0000313" key="1">
    <source>
        <dbReference type="EMBL" id="NII06804.1"/>
    </source>
</evidence>
<dbReference type="RefSeq" id="WP_166948121.1">
    <property type="nucleotide sequence ID" value="NZ_JAARLZ010000005.1"/>
</dbReference>
<dbReference type="Proteomes" id="UP000490980">
    <property type="component" value="Unassembled WGS sequence"/>
</dbReference>
<name>A0A7X5UAK4_9GAMM</name>
<proteinExistence type="predicted"/>